<accession>A0A7W4VST4</accession>
<dbReference type="PROSITE" id="PS50943">
    <property type="entry name" value="HTH_CROC1"/>
    <property type="match status" value="1"/>
</dbReference>
<comment type="caution">
    <text evidence="2">The sequence shown here is derived from an EMBL/GenBank/DDBJ whole genome shotgun (WGS) entry which is preliminary data.</text>
</comment>
<organism evidence="2 3">
    <name type="scientific">Nocardioides soli</name>
    <dbReference type="NCBI Taxonomy" id="1036020"/>
    <lineage>
        <taxon>Bacteria</taxon>
        <taxon>Bacillati</taxon>
        <taxon>Actinomycetota</taxon>
        <taxon>Actinomycetes</taxon>
        <taxon>Propionibacteriales</taxon>
        <taxon>Nocardioidaceae</taxon>
        <taxon>Nocardioides</taxon>
    </lineage>
</organism>
<name>A0A7W4VST4_9ACTN</name>
<dbReference type="RefSeq" id="WP_183591074.1">
    <property type="nucleotide sequence ID" value="NZ_JACHWR010000001.1"/>
</dbReference>
<keyword evidence="3" id="KW-1185">Reference proteome</keyword>
<evidence type="ECO:0000313" key="2">
    <source>
        <dbReference type="EMBL" id="MBB3041140.1"/>
    </source>
</evidence>
<evidence type="ECO:0000313" key="3">
    <source>
        <dbReference type="Proteomes" id="UP000589626"/>
    </source>
</evidence>
<feature type="domain" description="HTH cro/C1-type" evidence="1">
    <location>
        <begin position="11"/>
        <end position="70"/>
    </location>
</feature>
<dbReference type="Pfam" id="PF01381">
    <property type="entry name" value="HTH_3"/>
    <property type="match status" value="1"/>
</dbReference>
<dbReference type="CDD" id="cd00093">
    <property type="entry name" value="HTH_XRE"/>
    <property type="match status" value="1"/>
</dbReference>
<dbReference type="InterPro" id="IPR001387">
    <property type="entry name" value="Cro/C1-type_HTH"/>
</dbReference>
<dbReference type="InterPro" id="IPR010982">
    <property type="entry name" value="Lambda_DNA-bd_dom_sf"/>
</dbReference>
<dbReference type="Gene3D" id="1.10.260.40">
    <property type="entry name" value="lambda repressor-like DNA-binding domains"/>
    <property type="match status" value="1"/>
</dbReference>
<reference evidence="2 3" key="1">
    <citation type="submission" date="2020-08" db="EMBL/GenBank/DDBJ databases">
        <title>Sequencing the genomes of 1000 actinobacteria strains.</title>
        <authorList>
            <person name="Klenk H.-P."/>
        </authorList>
    </citation>
    <scope>NUCLEOTIDE SEQUENCE [LARGE SCALE GENOMIC DNA]</scope>
    <source>
        <strain evidence="2 3">DSM 105498</strain>
    </source>
</reference>
<dbReference type="EMBL" id="JACHWR010000001">
    <property type="protein sequence ID" value="MBB3041140.1"/>
    <property type="molecule type" value="Genomic_DNA"/>
</dbReference>
<dbReference type="SMART" id="SM00530">
    <property type="entry name" value="HTH_XRE"/>
    <property type="match status" value="1"/>
</dbReference>
<sequence>MTSDKEVGERIRALRMERGLTQTELAERLTDLGLPMQQQTILKIEKGTRALKLNEGMTVATALSQTLESLIPESLERRAVSGLRSLAAQIRRRTMSAVDMLIDAELDARELSKHLEALPQQIQDLIPGHIRDVAGLSAEELFAMDILAAREHEAKLEARDREALARERDEDTDRG</sequence>
<dbReference type="AlphaFoldDB" id="A0A7W4VST4"/>
<dbReference type="SUPFAM" id="SSF47413">
    <property type="entry name" value="lambda repressor-like DNA-binding domains"/>
    <property type="match status" value="1"/>
</dbReference>
<dbReference type="GO" id="GO:0003677">
    <property type="term" value="F:DNA binding"/>
    <property type="evidence" value="ECO:0007669"/>
    <property type="project" value="InterPro"/>
</dbReference>
<evidence type="ECO:0000259" key="1">
    <source>
        <dbReference type="PROSITE" id="PS50943"/>
    </source>
</evidence>
<dbReference type="Proteomes" id="UP000589626">
    <property type="component" value="Unassembled WGS sequence"/>
</dbReference>
<protein>
    <submittedName>
        <fullName evidence="2">Transcriptional regulator with XRE-family HTH domain</fullName>
    </submittedName>
</protein>
<proteinExistence type="predicted"/>
<gene>
    <name evidence="2" type="ORF">FHU40_000941</name>
</gene>